<gene>
    <name evidence="1" type="ORF">SAMN06295960_0449</name>
</gene>
<dbReference type="EMBL" id="FXAZ01000001">
    <property type="protein sequence ID" value="SMG14012.1"/>
    <property type="molecule type" value="Genomic_DNA"/>
</dbReference>
<evidence type="ECO:0000313" key="1">
    <source>
        <dbReference type="EMBL" id="SMG14012.1"/>
    </source>
</evidence>
<dbReference type="OrthoDB" id="2677881at2"/>
<dbReference type="STRING" id="1852522.SAMN06295960_0449"/>
<dbReference type="AlphaFoldDB" id="A0A1X7IGY9"/>
<dbReference type="RefSeq" id="WP_085492713.1">
    <property type="nucleotide sequence ID" value="NZ_FXAZ01000001.1"/>
</dbReference>
<sequence>MKCKKIAALVLLGSIIGGTYVSSIPQAHAQSGSERIEVQVNGSSVSDAGVIIDGKTYLSVRELQDTIQGFIYWDAANKKLYIDKPNVHMMTFKDKNMFGKVQTGKTTFSVHVQVDDLKSKVDGIRLSIVDPNGKSTDIEQSKLSAQEDNFWFRSKDFSYDFKSKGKYTVNCYLKQQNGDYTLVSKKTLDAI</sequence>
<evidence type="ECO:0000313" key="2">
    <source>
        <dbReference type="Proteomes" id="UP000193834"/>
    </source>
</evidence>
<name>A0A1X7IGY9_9BACL</name>
<keyword evidence="2" id="KW-1185">Reference proteome</keyword>
<protein>
    <recommendedName>
        <fullName evidence="3">Copper amine oxidase N-terminal domain-containing protein</fullName>
    </recommendedName>
</protein>
<evidence type="ECO:0008006" key="3">
    <source>
        <dbReference type="Google" id="ProtNLM"/>
    </source>
</evidence>
<proteinExistence type="predicted"/>
<dbReference type="Proteomes" id="UP000193834">
    <property type="component" value="Unassembled WGS sequence"/>
</dbReference>
<accession>A0A1X7IGY9</accession>
<organism evidence="1 2">
    <name type="scientific">Paenibacillus aquistagni</name>
    <dbReference type="NCBI Taxonomy" id="1852522"/>
    <lineage>
        <taxon>Bacteria</taxon>
        <taxon>Bacillati</taxon>
        <taxon>Bacillota</taxon>
        <taxon>Bacilli</taxon>
        <taxon>Bacillales</taxon>
        <taxon>Paenibacillaceae</taxon>
        <taxon>Paenibacillus</taxon>
    </lineage>
</organism>
<reference evidence="1 2" key="1">
    <citation type="submission" date="2017-04" db="EMBL/GenBank/DDBJ databases">
        <authorList>
            <person name="Afonso C.L."/>
            <person name="Miller P.J."/>
            <person name="Scott M.A."/>
            <person name="Spackman E."/>
            <person name="Goraichik I."/>
            <person name="Dimitrov K.M."/>
            <person name="Suarez D.L."/>
            <person name="Swayne D.E."/>
        </authorList>
    </citation>
    <scope>NUCLEOTIDE SEQUENCE [LARGE SCALE GENOMIC DNA]</scope>
    <source>
        <strain evidence="1 2">11</strain>
    </source>
</reference>